<feature type="transmembrane region" description="Helical" evidence="2">
    <location>
        <begin position="47"/>
        <end position="69"/>
    </location>
</feature>
<name>A0AAD7FVN0_MYCRO</name>
<evidence type="ECO:0000256" key="2">
    <source>
        <dbReference type="SAM" id="Phobius"/>
    </source>
</evidence>
<comment type="caution">
    <text evidence="3">The sequence shown here is derived from an EMBL/GenBank/DDBJ whole genome shotgun (WGS) entry which is preliminary data.</text>
</comment>
<keyword evidence="2" id="KW-1133">Transmembrane helix</keyword>
<gene>
    <name evidence="3" type="ORF">B0H17DRAFT_1148490</name>
</gene>
<evidence type="ECO:0000256" key="1">
    <source>
        <dbReference type="SAM" id="MobiDB-lite"/>
    </source>
</evidence>
<proteinExistence type="predicted"/>
<keyword evidence="2" id="KW-0812">Transmembrane</keyword>
<dbReference type="EMBL" id="JARKIE010000402">
    <property type="protein sequence ID" value="KAJ7645299.1"/>
    <property type="molecule type" value="Genomic_DNA"/>
</dbReference>
<protein>
    <submittedName>
        <fullName evidence="3">Uncharacterized protein</fullName>
    </submittedName>
</protein>
<sequence>MEPPSLDSTYGAWLIALVLEIFLFGTGVLQTWIYFAGRPADRFSIKFMVLVVLALESIQVVFFILSSYIRFIKCFGQIQTDFICCSCLLPNQKPRKIQSLGIRDIHNSRFGCHSNLEFIVAVLGSRNLPRFSCRLIRLLFVISLSEPFEKAKLAFTPCSGFPWYAAAHTIAAQTNFDWPSKNGCNRTSTPFTFAKGTNMPPQKFRDTPSHPKTAATEHPPPPLLPRLNLCLHKNLGTLLAQANFDGLSKNTSVSWTNRVHFELVAGQKQ</sequence>
<keyword evidence="4" id="KW-1185">Reference proteome</keyword>
<dbReference type="Proteomes" id="UP001221757">
    <property type="component" value="Unassembled WGS sequence"/>
</dbReference>
<evidence type="ECO:0000313" key="4">
    <source>
        <dbReference type="Proteomes" id="UP001221757"/>
    </source>
</evidence>
<reference evidence="3" key="1">
    <citation type="submission" date="2023-03" db="EMBL/GenBank/DDBJ databases">
        <title>Massive genome expansion in bonnet fungi (Mycena s.s.) driven by repeated elements and novel gene families across ecological guilds.</title>
        <authorList>
            <consortium name="Lawrence Berkeley National Laboratory"/>
            <person name="Harder C.B."/>
            <person name="Miyauchi S."/>
            <person name="Viragh M."/>
            <person name="Kuo A."/>
            <person name="Thoen E."/>
            <person name="Andreopoulos B."/>
            <person name="Lu D."/>
            <person name="Skrede I."/>
            <person name="Drula E."/>
            <person name="Henrissat B."/>
            <person name="Morin E."/>
            <person name="Kohler A."/>
            <person name="Barry K."/>
            <person name="LaButti K."/>
            <person name="Morin E."/>
            <person name="Salamov A."/>
            <person name="Lipzen A."/>
            <person name="Mereny Z."/>
            <person name="Hegedus B."/>
            <person name="Baldrian P."/>
            <person name="Stursova M."/>
            <person name="Weitz H."/>
            <person name="Taylor A."/>
            <person name="Grigoriev I.V."/>
            <person name="Nagy L.G."/>
            <person name="Martin F."/>
            <person name="Kauserud H."/>
        </authorList>
    </citation>
    <scope>NUCLEOTIDE SEQUENCE</scope>
    <source>
        <strain evidence="3">CBHHK067</strain>
    </source>
</reference>
<feature type="region of interest" description="Disordered" evidence="1">
    <location>
        <begin position="195"/>
        <end position="220"/>
    </location>
</feature>
<organism evidence="3 4">
    <name type="scientific">Mycena rosella</name>
    <name type="common">Pink bonnet</name>
    <name type="synonym">Agaricus rosellus</name>
    <dbReference type="NCBI Taxonomy" id="1033263"/>
    <lineage>
        <taxon>Eukaryota</taxon>
        <taxon>Fungi</taxon>
        <taxon>Dikarya</taxon>
        <taxon>Basidiomycota</taxon>
        <taxon>Agaricomycotina</taxon>
        <taxon>Agaricomycetes</taxon>
        <taxon>Agaricomycetidae</taxon>
        <taxon>Agaricales</taxon>
        <taxon>Marasmiineae</taxon>
        <taxon>Mycenaceae</taxon>
        <taxon>Mycena</taxon>
    </lineage>
</organism>
<evidence type="ECO:0000313" key="3">
    <source>
        <dbReference type="EMBL" id="KAJ7645299.1"/>
    </source>
</evidence>
<feature type="transmembrane region" description="Helical" evidence="2">
    <location>
        <begin position="12"/>
        <end position="35"/>
    </location>
</feature>
<keyword evidence="2" id="KW-0472">Membrane</keyword>
<dbReference type="AlphaFoldDB" id="A0AAD7FVN0"/>
<accession>A0AAD7FVN0</accession>